<evidence type="ECO:0000259" key="4">
    <source>
        <dbReference type="PROSITE" id="PS50949"/>
    </source>
</evidence>
<dbReference type="InterPro" id="IPR008920">
    <property type="entry name" value="TF_FadR/GntR_C"/>
</dbReference>
<name>A0A2V4B1W2_9PSEU</name>
<dbReference type="PANTHER" id="PTHR43537:SF5">
    <property type="entry name" value="UXU OPERON TRANSCRIPTIONAL REGULATOR"/>
    <property type="match status" value="1"/>
</dbReference>
<dbReference type="InterPro" id="IPR036388">
    <property type="entry name" value="WH-like_DNA-bd_sf"/>
</dbReference>
<dbReference type="SMART" id="SM00345">
    <property type="entry name" value="HTH_GNTR"/>
    <property type="match status" value="1"/>
</dbReference>
<keyword evidence="6" id="KW-1185">Reference proteome</keyword>
<proteinExistence type="predicted"/>
<evidence type="ECO:0000256" key="1">
    <source>
        <dbReference type="ARBA" id="ARBA00023015"/>
    </source>
</evidence>
<gene>
    <name evidence="5" type="ORF">BAY60_11710</name>
</gene>
<evidence type="ECO:0000256" key="2">
    <source>
        <dbReference type="ARBA" id="ARBA00023125"/>
    </source>
</evidence>
<dbReference type="SUPFAM" id="SSF46785">
    <property type="entry name" value="Winged helix' DNA-binding domain"/>
    <property type="match status" value="1"/>
</dbReference>
<dbReference type="Gene3D" id="1.20.120.530">
    <property type="entry name" value="GntR ligand-binding domain-like"/>
    <property type="match status" value="1"/>
</dbReference>
<evidence type="ECO:0000313" key="6">
    <source>
        <dbReference type="Proteomes" id="UP000249915"/>
    </source>
</evidence>
<dbReference type="PANTHER" id="PTHR43537">
    <property type="entry name" value="TRANSCRIPTIONAL REGULATOR, GNTR FAMILY"/>
    <property type="match status" value="1"/>
</dbReference>
<keyword evidence="3" id="KW-0804">Transcription</keyword>
<protein>
    <submittedName>
        <fullName evidence="5">GntR family transcriptional regulator</fullName>
    </submittedName>
</protein>
<dbReference type="EMBL" id="MASW01000002">
    <property type="protein sequence ID" value="PXY27135.1"/>
    <property type="molecule type" value="Genomic_DNA"/>
</dbReference>
<dbReference type="AlphaFoldDB" id="A0A2V4B1W2"/>
<dbReference type="Pfam" id="PF00392">
    <property type="entry name" value="GntR"/>
    <property type="match status" value="1"/>
</dbReference>
<dbReference type="InterPro" id="IPR036390">
    <property type="entry name" value="WH_DNA-bd_sf"/>
</dbReference>
<dbReference type="PRINTS" id="PR00035">
    <property type="entry name" value="HTHGNTR"/>
</dbReference>
<dbReference type="PROSITE" id="PS50949">
    <property type="entry name" value="HTH_GNTR"/>
    <property type="match status" value="1"/>
</dbReference>
<keyword evidence="2" id="KW-0238">DNA-binding</keyword>
<dbReference type="SUPFAM" id="SSF48008">
    <property type="entry name" value="GntR ligand-binding domain-like"/>
    <property type="match status" value="1"/>
</dbReference>
<evidence type="ECO:0000313" key="5">
    <source>
        <dbReference type="EMBL" id="PXY27135.1"/>
    </source>
</evidence>
<dbReference type="OrthoDB" id="3575876at2"/>
<dbReference type="Gene3D" id="1.10.10.10">
    <property type="entry name" value="Winged helix-like DNA-binding domain superfamily/Winged helix DNA-binding domain"/>
    <property type="match status" value="1"/>
</dbReference>
<dbReference type="Pfam" id="PF07729">
    <property type="entry name" value="FCD"/>
    <property type="match status" value="1"/>
</dbReference>
<accession>A0A2V4B1W2</accession>
<sequence>MDRRDVRGVRRVSRTEDLVAHLTARIREGVIRPGERLPTESALVSEHGVSRTVVREAVSRLQAAGLVETRHGRGSFVLAQPSSTRFEVGAAGELTAADVLDLLEFRAAAETEAAALAARRRTAAQLADLREAVDAFAAAADNPSAAVHADFRFHLRIALASGNRYFADLLRSFGPGMIVMHRDRLPPDADRFARIAAEHEHVYAAIERQDADAARAAVRVHLSNSRARFQAAQAEP</sequence>
<dbReference type="InterPro" id="IPR011711">
    <property type="entry name" value="GntR_C"/>
</dbReference>
<dbReference type="GO" id="GO:0003700">
    <property type="term" value="F:DNA-binding transcription factor activity"/>
    <property type="evidence" value="ECO:0007669"/>
    <property type="project" value="InterPro"/>
</dbReference>
<dbReference type="Proteomes" id="UP000249915">
    <property type="component" value="Unassembled WGS sequence"/>
</dbReference>
<organism evidence="5 6">
    <name type="scientific">Prauserella muralis</name>
    <dbReference type="NCBI Taxonomy" id="588067"/>
    <lineage>
        <taxon>Bacteria</taxon>
        <taxon>Bacillati</taxon>
        <taxon>Actinomycetota</taxon>
        <taxon>Actinomycetes</taxon>
        <taxon>Pseudonocardiales</taxon>
        <taxon>Pseudonocardiaceae</taxon>
        <taxon>Prauserella</taxon>
    </lineage>
</organism>
<dbReference type="GO" id="GO:0003677">
    <property type="term" value="F:DNA binding"/>
    <property type="evidence" value="ECO:0007669"/>
    <property type="project" value="UniProtKB-KW"/>
</dbReference>
<dbReference type="SMART" id="SM00895">
    <property type="entry name" value="FCD"/>
    <property type="match status" value="1"/>
</dbReference>
<comment type="caution">
    <text evidence="5">The sequence shown here is derived from an EMBL/GenBank/DDBJ whole genome shotgun (WGS) entry which is preliminary data.</text>
</comment>
<dbReference type="CDD" id="cd07377">
    <property type="entry name" value="WHTH_GntR"/>
    <property type="match status" value="1"/>
</dbReference>
<dbReference type="InterPro" id="IPR000524">
    <property type="entry name" value="Tscrpt_reg_HTH_GntR"/>
</dbReference>
<keyword evidence="1" id="KW-0805">Transcription regulation</keyword>
<feature type="domain" description="HTH gntR-type" evidence="4">
    <location>
        <begin position="12"/>
        <end position="80"/>
    </location>
</feature>
<reference evidence="5 6" key="1">
    <citation type="submission" date="2016-07" db="EMBL/GenBank/DDBJ databases">
        <title>Draft genome sequence of Prauserella muralis DSM 45305, isolated from a mould-covered wall in an indoor environment.</title>
        <authorList>
            <person name="Ruckert C."/>
            <person name="Albersmeier A."/>
            <person name="Jiang C.-L."/>
            <person name="Jiang Y."/>
            <person name="Kalinowski J."/>
            <person name="Schneider O."/>
            <person name="Winkler A."/>
            <person name="Zotchev S.B."/>
        </authorList>
    </citation>
    <scope>NUCLEOTIDE SEQUENCE [LARGE SCALE GENOMIC DNA]</scope>
    <source>
        <strain evidence="5 6">DSM 45305</strain>
    </source>
</reference>
<evidence type="ECO:0000256" key="3">
    <source>
        <dbReference type="ARBA" id="ARBA00023163"/>
    </source>
</evidence>